<dbReference type="EMBL" id="JBFNXX010000005">
    <property type="protein sequence ID" value="MEW9919674.1"/>
    <property type="molecule type" value="Genomic_DNA"/>
</dbReference>
<keyword evidence="3" id="KW-1185">Reference proteome</keyword>
<evidence type="ECO:0008006" key="4">
    <source>
        <dbReference type="Google" id="ProtNLM"/>
    </source>
</evidence>
<accession>A0ABV3RMU3</accession>
<organism evidence="2 3">
    <name type="scientific">Sulfitobacter sediminis</name>
    <dbReference type="NCBI Taxonomy" id="3234186"/>
    <lineage>
        <taxon>Bacteria</taxon>
        <taxon>Pseudomonadati</taxon>
        <taxon>Pseudomonadota</taxon>
        <taxon>Alphaproteobacteria</taxon>
        <taxon>Rhodobacterales</taxon>
        <taxon>Roseobacteraceae</taxon>
        <taxon>Sulfitobacter</taxon>
    </lineage>
</organism>
<feature type="signal peptide" evidence="1">
    <location>
        <begin position="1"/>
        <end position="23"/>
    </location>
</feature>
<proteinExistence type="predicted"/>
<sequence>MQKNVLIPAALATLALIATPAFAGSGKHKNKRYDGPLVIYDCPPGLARKNPPCVPPGQARKRWGEYHPRYRIGDIIYRDYRVIRDRHRYGLPRDGLYYLVGREVFRISPETGRVLAFIGLADALLN</sequence>
<evidence type="ECO:0000313" key="3">
    <source>
        <dbReference type="Proteomes" id="UP001556098"/>
    </source>
</evidence>
<name>A0ABV3RMU3_9RHOB</name>
<evidence type="ECO:0000313" key="2">
    <source>
        <dbReference type="EMBL" id="MEW9919674.1"/>
    </source>
</evidence>
<evidence type="ECO:0000256" key="1">
    <source>
        <dbReference type="SAM" id="SignalP"/>
    </source>
</evidence>
<feature type="chain" id="PRO_5045454274" description="Excinuclease ABC subunit A" evidence="1">
    <location>
        <begin position="24"/>
        <end position="126"/>
    </location>
</feature>
<gene>
    <name evidence="2" type="ORF">AB2B41_08670</name>
</gene>
<protein>
    <recommendedName>
        <fullName evidence="4">Excinuclease ABC subunit A</fullName>
    </recommendedName>
</protein>
<dbReference type="Proteomes" id="UP001556098">
    <property type="component" value="Unassembled WGS sequence"/>
</dbReference>
<keyword evidence="1" id="KW-0732">Signal</keyword>
<comment type="caution">
    <text evidence="2">The sequence shown here is derived from an EMBL/GenBank/DDBJ whole genome shotgun (WGS) entry which is preliminary data.</text>
</comment>
<reference evidence="2 3" key="1">
    <citation type="submission" date="2024-07" db="EMBL/GenBank/DDBJ databases">
        <title>Marimonas sp.nov., isolated from tidal-flat sediment.</title>
        <authorList>
            <person name="Jayan J.N."/>
            <person name="Lee S.S."/>
        </authorList>
    </citation>
    <scope>NUCLEOTIDE SEQUENCE [LARGE SCALE GENOMIC DNA]</scope>
    <source>
        <strain evidence="2 3">MJW-29</strain>
    </source>
</reference>
<dbReference type="RefSeq" id="WP_367877379.1">
    <property type="nucleotide sequence ID" value="NZ_JBFNXX010000005.1"/>
</dbReference>